<protein>
    <submittedName>
        <fullName evidence="1">Uncharacterized protein</fullName>
    </submittedName>
</protein>
<dbReference type="Proteomes" id="UP000183257">
    <property type="component" value="Unassembled WGS sequence"/>
</dbReference>
<name>A0A1K1NUY4_9FLAO</name>
<dbReference type="STRING" id="76595.SAMN05660313_01401"/>
<gene>
    <name evidence="1" type="ORF">SAMN05660313_01401</name>
</gene>
<evidence type="ECO:0000313" key="1">
    <source>
        <dbReference type="EMBL" id="SFW39280.1"/>
    </source>
</evidence>
<keyword evidence="2" id="KW-1185">Reference proteome</keyword>
<organism evidence="1 2">
    <name type="scientific">Cellulophaga fucicola</name>
    <dbReference type="NCBI Taxonomy" id="76595"/>
    <lineage>
        <taxon>Bacteria</taxon>
        <taxon>Pseudomonadati</taxon>
        <taxon>Bacteroidota</taxon>
        <taxon>Flavobacteriia</taxon>
        <taxon>Flavobacteriales</taxon>
        <taxon>Flavobacteriaceae</taxon>
        <taxon>Cellulophaga</taxon>
    </lineage>
</organism>
<dbReference type="EMBL" id="FPIY01000002">
    <property type="protein sequence ID" value="SFW39280.1"/>
    <property type="molecule type" value="Genomic_DNA"/>
</dbReference>
<sequence length="179" mass="20563">MKHPEKKETNYSLQLNDTLLINEDFGVPFLKIESLTYSDFIKQNKVIFEETKHGSLSCGDSSPMWSSSTNVKNDTLGIELNFSKNWVENTPKPKEEVLNRITLNKAKVKFYNGIILGKSTIAEVKGKLGKPIHESNYVLEYSFKETRIVFFYNEQDVVYYVALSKAYQESKPQDSLAFN</sequence>
<proteinExistence type="predicted"/>
<dbReference type="RefSeq" id="WP_072303083.1">
    <property type="nucleotide sequence ID" value="NZ_FPIY01000002.1"/>
</dbReference>
<accession>A0A1K1NUY4</accession>
<reference evidence="2" key="1">
    <citation type="submission" date="2016-11" db="EMBL/GenBank/DDBJ databases">
        <authorList>
            <person name="Varghese N."/>
            <person name="Submissions S."/>
        </authorList>
    </citation>
    <scope>NUCLEOTIDE SEQUENCE [LARGE SCALE GENOMIC DNA]</scope>
    <source>
        <strain evidence="2">DSM 24786</strain>
    </source>
</reference>
<dbReference type="AlphaFoldDB" id="A0A1K1NUY4"/>
<evidence type="ECO:0000313" key="2">
    <source>
        <dbReference type="Proteomes" id="UP000183257"/>
    </source>
</evidence>